<evidence type="ECO:0000256" key="1">
    <source>
        <dbReference type="ARBA" id="ARBA00022670"/>
    </source>
</evidence>
<protein>
    <submittedName>
        <fullName evidence="7">Uncharacterized protein LOC105360427</fullName>
    </submittedName>
</protein>
<dbReference type="PANTHER" id="PTHR24276">
    <property type="entry name" value="POLYSERASE-RELATED"/>
    <property type="match status" value="1"/>
</dbReference>
<dbReference type="RefSeq" id="XP_011495624.1">
    <property type="nucleotide sequence ID" value="XM_011497322.1"/>
</dbReference>
<keyword evidence="2" id="KW-0378">Hydrolase</keyword>
<gene>
    <name evidence="7" type="primary">LOC105360427</name>
</gene>
<dbReference type="KEGG" id="csol:105360427"/>
<dbReference type="Pfam" id="PF00089">
    <property type="entry name" value="Trypsin"/>
    <property type="match status" value="1"/>
</dbReference>
<reference evidence="7" key="1">
    <citation type="submission" date="2025-08" db="UniProtKB">
        <authorList>
            <consortium name="RefSeq"/>
        </authorList>
    </citation>
    <scope>IDENTIFICATION</scope>
</reference>
<evidence type="ECO:0000256" key="3">
    <source>
        <dbReference type="ARBA" id="ARBA00022825"/>
    </source>
</evidence>
<dbReference type="PROSITE" id="PS50240">
    <property type="entry name" value="TRYPSIN_DOM"/>
    <property type="match status" value="1"/>
</dbReference>
<evidence type="ECO:0000313" key="7">
    <source>
        <dbReference type="RefSeq" id="XP_011495624.1"/>
    </source>
</evidence>
<keyword evidence="1" id="KW-0645">Protease</keyword>
<evidence type="ECO:0000259" key="5">
    <source>
        <dbReference type="PROSITE" id="PS50240"/>
    </source>
</evidence>
<evidence type="ECO:0000256" key="2">
    <source>
        <dbReference type="ARBA" id="ARBA00022801"/>
    </source>
</evidence>
<feature type="domain" description="Peptidase S1" evidence="5">
    <location>
        <begin position="1"/>
        <end position="216"/>
    </location>
</feature>
<keyword evidence="3" id="KW-0720">Serine protease</keyword>
<sequence>MSDNIFCSGTLIATYHVLTAEQCFENIGNDPIQIILSTGDLTHGTHTFPLWWISYDMWAHHSRSQITTIYNNIAIIKIFGVTPSLRIAPLSTISPLRLLEGFRAELCGCSVRNANANPIMMQKAEVRILKRETCAHIVSELEGVELVFPDNYICTNANPVVHLENKDKGGPVLFFDSLIAINVGTFPCMEGAYNVNKVNGHITVDHYRVFIYDMLNY</sequence>
<name>A0AAJ6VLU6_9HYME</name>
<dbReference type="InterPro" id="IPR001254">
    <property type="entry name" value="Trypsin_dom"/>
</dbReference>
<dbReference type="GO" id="GO:0004252">
    <property type="term" value="F:serine-type endopeptidase activity"/>
    <property type="evidence" value="ECO:0007669"/>
    <property type="project" value="InterPro"/>
</dbReference>
<dbReference type="InterPro" id="IPR043504">
    <property type="entry name" value="Peptidase_S1_PA_chymotrypsin"/>
</dbReference>
<accession>A0AAJ6VLU6</accession>
<evidence type="ECO:0000256" key="4">
    <source>
        <dbReference type="ARBA" id="ARBA00023157"/>
    </source>
</evidence>
<dbReference type="SUPFAM" id="SSF50494">
    <property type="entry name" value="Trypsin-like serine proteases"/>
    <property type="match status" value="1"/>
</dbReference>
<proteinExistence type="predicted"/>
<dbReference type="InterPro" id="IPR009003">
    <property type="entry name" value="Peptidase_S1_PA"/>
</dbReference>
<keyword evidence="6" id="KW-1185">Reference proteome</keyword>
<dbReference type="GO" id="GO:0006508">
    <property type="term" value="P:proteolysis"/>
    <property type="evidence" value="ECO:0007669"/>
    <property type="project" value="UniProtKB-KW"/>
</dbReference>
<dbReference type="PANTHER" id="PTHR24276:SF94">
    <property type="entry name" value="AT20289P-RELATED"/>
    <property type="match status" value="1"/>
</dbReference>
<dbReference type="InterPro" id="IPR050430">
    <property type="entry name" value="Peptidase_S1"/>
</dbReference>
<organism evidence="6 7">
    <name type="scientific">Ceratosolen solmsi marchali</name>
    <dbReference type="NCBI Taxonomy" id="326594"/>
    <lineage>
        <taxon>Eukaryota</taxon>
        <taxon>Metazoa</taxon>
        <taxon>Ecdysozoa</taxon>
        <taxon>Arthropoda</taxon>
        <taxon>Hexapoda</taxon>
        <taxon>Insecta</taxon>
        <taxon>Pterygota</taxon>
        <taxon>Neoptera</taxon>
        <taxon>Endopterygota</taxon>
        <taxon>Hymenoptera</taxon>
        <taxon>Apocrita</taxon>
        <taxon>Proctotrupomorpha</taxon>
        <taxon>Chalcidoidea</taxon>
        <taxon>Agaonidae</taxon>
        <taxon>Agaoninae</taxon>
        <taxon>Ceratosolen</taxon>
    </lineage>
</organism>
<keyword evidence="4" id="KW-1015">Disulfide bond</keyword>
<dbReference type="AlphaFoldDB" id="A0AAJ6VLU6"/>
<dbReference type="Gene3D" id="2.40.10.10">
    <property type="entry name" value="Trypsin-like serine proteases"/>
    <property type="match status" value="2"/>
</dbReference>
<dbReference type="GeneID" id="105360427"/>
<dbReference type="Proteomes" id="UP000695007">
    <property type="component" value="Unplaced"/>
</dbReference>
<evidence type="ECO:0000313" key="6">
    <source>
        <dbReference type="Proteomes" id="UP000695007"/>
    </source>
</evidence>